<comment type="subcellular location">
    <subcellularLocation>
        <location evidence="1 7">Cell membrane</location>
        <topology evidence="1 7">Multi-pass membrane protein</topology>
    </subcellularLocation>
</comment>
<comment type="similarity">
    <text evidence="7">Belongs to the binding-protein-dependent transport system permease family.</text>
</comment>
<keyword evidence="6 7" id="KW-0472">Membrane</keyword>
<evidence type="ECO:0000256" key="2">
    <source>
        <dbReference type="ARBA" id="ARBA00022448"/>
    </source>
</evidence>
<dbReference type="SUPFAM" id="SSF161098">
    <property type="entry name" value="MetI-like"/>
    <property type="match status" value="1"/>
</dbReference>
<gene>
    <name evidence="9" type="ORF">SOJ16_000084</name>
</gene>
<keyword evidence="10" id="KW-1185">Reference proteome</keyword>
<dbReference type="CDD" id="cd06261">
    <property type="entry name" value="TM_PBP2"/>
    <property type="match status" value="1"/>
</dbReference>
<keyword evidence="5 7" id="KW-1133">Transmembrane helix</keyword>
<evidence type="ECO:0000313" key="10">
    <source>
        <dbReference type="Proteomes" id="UP001322744"/>
    </source>
</evidence>
<dbReference type="Gene3D" id="1.10.3720.10">
    <property type="entry name" value="MetI-like"/>
    <property type="match status" value="1"/>
</dbReference>
<organism evidence="9 10">
    <name type="scientific">Anaerocellum danielii</name>
    <dbReference type="NCBI Taxonomy" id="1387557"/>
    <lineage>
        <taxon>Bacteria</taxon>
        <taxon>Bacillati</taxon>
        <taxon>Bacillota</taxon>
        <taxon>Bacillota incertae sedis</taxon>
        <taxon>Caldicellulosiruptorales</taxon>
        <taxon>Caldicellulosiruptoraceae</taxon>
        <taxon>Anaerocellum</taxon>
    </lineage>
</organism>
<dbReference type="InterPro" id="IPR000515">
    <property type="entry name" value="MetI-like"/>
</dbReference>
<feature type="domain" description="ABC transmembrane type-1" evidence="8">
    <location>
        <begin position="71"/>
        <end position="284"/>
    </location>
</feature>
<evidence type="ECO:0000313" key="9">
    <source>
        <dbReference type="EMBL" id="WPX08921.1"/>
    </source>
</evidence>
<feature type="transmembrane region" description="Helical" evidence="7">
    <location>
        <begin position="12"/>
        <end position="38"/>
    </location>
</feature>
<evidence type="ECO:0000256" key="7">
    <source>
        <dbReference type="RuleBase" id="RU363032"/>
    </source>
</evidence>
<accession>A0ABZ0TZM2</accession>
<dbReference type="InterPro" id="IPR035906">
    <property type="entry name" value="MetI-like_sf"/>
</dbReference>
<name>A0ABZ0TZM2_9FIRM</name>
<dbReference type="EMBL" id="CP139957">
    <property type="protein sequence ID" value="WPX08921.1"/>
    <property type="molecule type" value="Genomic_DNA"/>
</dbReference>
<dbReference type="PROSITE" id="PS50928">
    <property type="entry name" value="ABC_TM1"/>
    <property type="match status" value="1"/>
</dbReference>
<feature type="transmembrane region" description="Helical" evidence="7">
    <location>
        <begin position="109"/>
        <end position="128"/>
    </location>
</feature>
<evidence type="ECO:0000259" key="8">
    <source>
        <dbReference type="PROSITE" id="PS50928"/>
    </source>
</evidence>
<dbReference type="RefSeq" id="WP_235375141.1">
    <property type="nucleotide sequence ID" value="NZ_CP139957.1"/>
</dbReference>
<keyword evidence="4 7" id="KW-0812">Transmembrane</keyword>
<dbReference type="PANTHER" id="PTHR30193:SF37">
    <property type="entry name" value="INNER MEMBRANE ABC TRANSPORTER PERMEASE PROTEIN YCJO"/>
    <property type="match status" value="1"/>
</dbReference>
<reference evidence="9 10" key="1">
    <citation type="submission" date="2023-12" db="EMBL/GenBank/DDBJ databases">
        <authorList>
            <person name="Manesh M.J.H."/>
            <person name="Bing R.G."/>
            <person name="Willard D.J."/>
            <person name="Kelly R.M."/>
        </authorList>
    </citation>
    <scope>NUCLEOTIDE SEQUENCE [LARGE SCALE GENOMIC DNA]</scope>
    <source>
        <strain evidence="9 10">DSM 8977</strain>
    </source>
</reference>
<feature type="transmembrane region" description="Helical" evidence="7">
    <location>
        <begin position="263"/>
        <end position="284"/>
    </location>
</feature>
<sequence>MKQLEKAFGNKLAIAIFIAPALILFTLVIPLPILHSFYMSLFKWDMLSTMTYVGFENYKELFSDGIFLSSIWHTIEITVLSLIFQVTLGLFLALCIVNITKGRKYFQNAFFIPNILSSAVIGILWFFVYNYDFGLINSILKSIGLDSLQQEWLSQKYVILALSITTCWQWVGYHMILYIAAISGISQDIIEAAIVDGAQGLKMVTKIIIPQIRPVLRVSIVLIITGSLKYFDMAWIMTEGGPDFASETIATYIYRTAFNKLQYGLGSAASTFLFVVSILVTVLINKFAAKREEVY</sequence>
<keyword evidence="3" id="KW-1003">Cell membrane</keyword>
<evidence type="ECO:0000256" key="5">
    <source>
        <dbReference type="ARBA" id="ARBA00022989"/>
    </source>
</evidence>
<dbReference type="PANTHER" id="PTHR30193">
    <property type="entry name" value="ABC TRANSPORTER PERMEASE PROTEIN"/>
    <property type="match status" value="1"/>
</dbReference>
<dbReference type="Pfam" id="PF00528">
    <property type="entry name" value="BPD_transp_1"/>
    <property type="match status" value="1"/>
</dbReference>
<dbReference type="Proteomes" id="UP001322744">
    <property type="component" value="Chromosome"/>
</dbReference>
<protein>
    <submittedName>
        <fullName evidence="9">Sugar ABC transporter permease</fullName>
    </submittedName>
</protein>
<dbReference type="InterPro" id="IPR051393">
    <property type="entry name" value="ABC_transporter_permease"/>
</dbReference>
<feature type="transmembrane region" description="Helical" evidence="7">
    <location>
        <begin position="157"/>
        <end position="180"/>
    </location>
</feature>
<keyword evidence="2 7" id="KW-0813">Transport</keyword>
<evidence type="ECO:0000256" key="6">
    <source>
        <dbReference type="ARBA" id="ARBA00023136"/>
    </source>
</evidence>
<evidence type="ECO:0000256" key="3">
    <source>
        <dbReference type="ARBA" id="ARBA00022475"/>
    </source>
</evidence>
<evidence type="ECO:0000256" key="4">
    <source>
        <dbReference type="ARBA" id="ARBA00022692"/>
    </source>
</evidence>
<evidence type="ECO:0000256" key="1">
    <source>
        <dbReference type="ARBA" id="ARBA00004651"/>
    </source>
</evidence>
<proteinExistence type="inferred from homology"/>
<feature type="transmembrane region" description="Helical" evidence="7">
    <location>
        <begin position="77"/>
        <end position="97"/>
    </location>
</feature>
<feature type="transmembrane region" description="Helical" evidence="7">
    <location>
        <begin position="215"/>
        <end position="237"/>
    </location>
</feature>